<feature type="compositionally biased region" description="Basic and acidic residues" evidence="2">
    <location>
        <begin position="963"/>
        <end position="974"/>
    </location>
</feature>
<accession>A0ABN9XAR6</accession>
<comment type="similarity">
    <text evidence="1">Belongs to the pseudouridine synthase RluA family.</text>
</comment>
<dbReference type="Gene3D" id="1.25.40.10">
    <property type="entry name" value="Tetratricopeptide repeat domain"/>
    <property type="match status" value="1"/>
</dbReference>
<evidence type="ECO:0000313" key="4">
    <source>
        <dbReference type="EMBL" id="CAK0896628.1"/>
    </source>
</evidence>
<dbReference type="PANTHER" id="PTHR21600">
    <property type="entry name" value="MITOCHONDRIAL RNA PSEUDOURIDINE SYNTHASE"/>
    <property type="match status" value="1"/>
</dbReference>
<feature type="region of interest" description="Disordered" evidence="2">
    <location>
        <begin position="935"/>
        <end position="974"/>
    </location>
</feature>
<organism evidence="4 5">
    <name type="scientific">Prorocentrum cordatum</name>
    <dbReference type="NCBI Taxonomy" id="2364126"/>
    <lineage>
        <taxon>Eukaryota</taxon>
        <taxon>Sar</taxon>
        <taxon>Alveolata</taxon>
        <taxon>Dinophyceae</taxon>
        <taxon>Prorocentrales</taxon>
        <taxon>Prorocentraceae</taxon>
        <taxon>Prorocentrum</taxon>
    </lineage>
</organism>
<feature type="compositionally biased region" description="Low complexity" evidence="2">
    <location>
        <begin position="760"/>
        <end position="774"/>
    </location>
</feature>
<dbReference type="SMART" id="SM00671">
    <property type="entry name" value="SEL1"/>
    <property type="match status" value="3"/>
</dbReference>
<evidence type="ECO:0000259" key="3">
    <source>
        <dbReference type="Pfam" id="PF00849"/>
    </source>
</evidence>
<feature type="compositionally biased region" description="Basic and acidic residues" evidence="2">
    <location>
        <begin position="946"/>
        <end position="955"/>
    </location>
</feature>
<dbReference type="PANTHER" id="PTHR21600:SF87">
    <property type="entry name" value="RNA PSEUDOURIDYLATE SYNTHASE DOMAIN-CONTAINING PROTEIN 1"/>
    <property type="match status" value="1"/>
</dbReference>
<feature type="region of interest" description="Disordered" evidence="2">
    <location>
        <begin position="741"/>
        <end position="774"/>
    </location>
</feature>
<dbReference type="EMBL" id="CAUYUJ010020215">
    <property type="protein sequence ID" value="CAK0896628.1"/>
    <property type="molecule type" value="Genomic_DNA"/>
</dbReference>
<evidence type="ECO:0000256" key="1">
    <source>
        <dbReference type="ARBA" id="ARBA00010876"/>
    </source>
</evidence>
<evidence type="ECO:0000256" key="2">
    <source>
        <dbReference type="SAM" id="MobiDB-lite"/>
    </source>
</evidence>
<dbReference type="InterPro" id="IPR006145">
    <property type="entry name" value="PsdUridine_synth_RsuA/RluA"/>
</dbReference>
<dbReference type="Proteomes" id="UP001189429">
    <property type="component" value="Unassembled WGS sequence"/>
</dbReference>
<dbReference type="Gene3D" id="3.30.2350.10">
    <property type="entry name" value="Pseudouridine synthase"/>
    <property type="match status" value="1"/>
</dbReference>
<dbReference type="SUPFAM" id="SSF81901">
    <property type="entry name" value="HCP-like"/>
    <property type="match status" value="1"/>
</dbReference>
<feature type="domain" description="Pseudouridine synthase RsuA/RluA-like" evidence="3">
    <location>
        <begin position="66"/>
        <end position="204"/>
    </location>
</feature>
<evidence type="ECO:0000313" key="5">
    <source>
        <dbReference type="Proteomes" id="UP001189429"/>
    </source>
</evidence>
<keyword evidence="5" id="KW-1185">Reference proteome</keyword>
<reference evidence="4" key="1">
    <citation type="submission" date="2023-10" db="EMBL/GenBank/DDBJ databases">
        <authorList>
            <person name="Chen Y."/>
            <person name="Shah S."/>
            <person name="Dougan E. K."/>
            <person name="Thang M."/>
            <person name="Chan C."/>
        </authorList>
    </citation>
    <scope>NUCLEOTIDE SEQUENCE [LARGE SCALE GENOMIC DNA]</scope>
</reference>
<name>A0ABN9XAR6_9DINO</name>
<gene>
    <name evidence="4" type="ORF">PCOR1329_LOCUS75040</name>
</gene>
<comment type="caution">
    <text evidence="4">The sequence shown here is derived from an EMBL/GenBank/DDBJ whole genome shotgun (WGS) entry which is preliminary data.</text>
</comment>
<protein>
    <recommendedName>
        <fullName evidence="3">Pseudouridine synthase RsuA/RluA-like domain-containing protein</fullName>
    </recommendedName>
</protein>
<proteinExistence type="inferred from homology"/>
<dbReference type="InterPro" id="IPR050188">
    <property type="entry name" value="RluA_PseudoU_synthase"/>
</dbReference>
<dbReference type="InterPro" id="IPR006597">
    <property type="entry name" value="Sel1-like"/>
</dbReference>
<dbReference type="InterPro" id="IPR020103">
    <property type="entry name" value="PsdUridine_synth_cat_dom_sf"/>
</dbReference>
<sequence length="974" mass="104490">MPGHTTAASAARGCGVRLASSRTCAASTPCTRRRWRRSQELADMLQMVPTAPTEDRDQEQDDWCAVVVKPQGCPTMGSGGLAHADWLLRQLEPSAAPDSLRKPRPCHRLDAGTGGLVVLAKTTAAVQRISEAFVQHQVQKRYRALVWGRLEVGHERRVDEPLHGLPSSTLLRVAAPAAATTSGWVSTVDLWPLTGRTHQLRKHMKFLGCPILGDRRYGGFNVAGASGEEDSDSDADAALGAQAARGALTRLQRFQQAAARIPPHVSFPHPASWEPGAASTRVVAQIEEPGCFQQIRGAVERAAWPEAARAAAPASHDSLHRALLLYEKRLRRASALTQHWGTELSVAFHWAIVRQRPNSVRDDEAAEAAAWLAAELASRAVAGRRAARGASGCSTRRKWMSQGYLSQLSPISEPDMYYEGEGCKKDIEKAAKWYGKSADNGRSKAQYNYAMMLQSGKGVEQDPAKAAEYFEKAAEQGFPEAAFALAVLLDGDQGIPEDKAGAKKWYTEAAVRGHVEARSHGVAPRNPRPVKALELFEKAGKEGHKQCEPRLACPGGTVVEPSPVGLKAGMLAGLAVAGAGVLAGWTLERRQAYGLRAGGFILLEYVGHPNVMHERLVIFAPSGQTLVCTLTPDDDSYEEDIFGVIHVRRWLPCDGGRMGAHLVAVAALYVHGFRGVPMLARVAQVLAAAASRMGAVPALGTVVECWLPSPIAPPAAPGAAPAAGGGVGGFAAALALPPAGADGTAAAASPPPLIGRQRQAEQAEQAAAAAPAGAAGAAPADARIRPVSFDLQVQRHVDYRTAVMNMEDWPVRGPATALWTLKFMEAHGGTPTGRHSRWLSEMRLAGHEPSVHEHEMACRTLERMVVHDQLNVANPASGEMLARAVQLQEERHRDRVAPAVDSPNENAHILLGTDQLRGNACVAPALQEFCKEELRKQNAHRKEQRKAREEHELARKSGNKKKGNGDKGSGKDDK</sequence>
<dbReference type="CDD" id="cd02869">
    <property type="entry name" value="PseudoU_synth_RluA_like"/>
    <property type="match status" value="1"/>
</dbReference>
<dbReference type="Pfam" id="PF00849">
    <property type="entry name" value="PseudoU_synth_2"/>
    <property type="match status" value="1"/>
</dbReference>
<dbReference type="InterPro" id="IPR011990">
    <property type="entry name" value="TPR-like_helical_dom_sf"/>
</dbReference>
<dbReference type="SUPFAM" id="SSF55120">
    <property type="entry name" value="Pseudouridine synthase"/>
    <property type="match status" value="1"/>
</dbReference>
<dbReference type="Pfam" id="PF08238">
    <property type="entry name" value="Sel1"/>
    <property type="match status" value="4"/>
</dbReference>